<organism evidence="1 3">
    <name type="scientific">Cymbomonas tetramitiformis</name>
    <dbReference type="NCBI Taxonomy" id="36881"/>
    <lineage>
        <taxon>Eukaryota</taxon>
        <taxon>Viridiplantae</taxon>
        <taxon>Chlorophyta</taxon>
        <taxon>Pyramimonadophyceae</taxon>
        <taxon>Pyramimonadales</taxon>
        <taxon>Pyramimonadaceae</taxon>
        <taxon>Cymbomonas</taxon>
    </lineage>
</organism>
<accession>A0AAE0GWP3</accession>
<dbReference type="EMBL" id="LGRX02000421">
    <property type="protein sequence ID" value="KAK3288641.1"/>
    <property type="molecule type" value="Genomic_DNA"/>
</dbReference>
<reference evidence="1 3" key="1">
    <citation type="journal article" date="2015" name="Genome Biol. Evol.">
        <title>Comparative Genomics of a Bacterivorous Green Alga Reveals Evolutionary Causalities and Consequences of Phago-Mixotrophic Mode of Nutrition.</title>
        <authorList>
            <person name="Burns J.A."/>
            <person name="Paasch A."/>
            <person name="Narechania A."/>
            <person name="Kim E."/>
        </authorList>
    </citation>
    <scope>NUCLEOTIDE SEQUENCE [LARGE SCALE GENOMIC DNA]</scope>
    <source>
        <strain evidence="1">PLY_AMNH</strain>
    </source>
</reference>
<comment type="caution">
    <text evidence="1">The sequence shown here is derived from an EMBL/GenBank/DDBJ whole genome shotgun (WGS) entry which is preliminary data.</text>
</comment>
<dbReference type="AlphaFoldDB" id="A0AAE0GWP3"/>
<gene>
    <name evidence="2" type="ORF">CYMTET_3859</name>
    <name evidence="1" type="ORF">CYMTET_6688</name>
</gene>
<evidence type="ECO:0000313" key="2">
    <source>
        <dbReference type="EMBL" id="KAK3288641.1"/>
    </source>
</evidence>
<proteinExistence type="predicted"/>
<reference evidence="1" key="2">
    <citation type="submission" date="2023-06" db="EMBL/GenBank/DDBJ databases">
        <title>Long-read-based genome assembly of the green algal bacterivore Cymbomonas tetramitiformis.</title>
        <authorList>
            <person name="Gyaltshen Y."/>
            <person name="Rozenberg A."/>
            <person name="Paasch A."/>
            <person name="Burns J.A."/>
            <person name="Warring S."/>
            <person name="Larson R."/>
            <person name="Maurer-Alcala X."/>
            <person name="Dacks J."/>
            <person name="Kim E."/>
        </authorList>
    </citation>
    <scope>NUCLEOTIDE SEQUENCE</scope>
    <source>
        <strain evidence="1">PLY_AMNH</strain>
    </source>
</reference>
<protein>
    <submittedName>
        <fullName evidence="1">Uncharacterized protein</fullName>
    </submittedName>
</protein>
<keyword evidence="3" id="KW-1185">Reference proteome</keyword>
<dbReference type="Proteomes" id="UP001190700">
    <property type="component" value="Unassembled WGS sequence"/>
</dbReference>
<evidence type="ECO:0000313" key="1">
    <source>
        <dbReference type="EMBL" id="KAK3285727.1"/>
    </source>
</evidence>
<sequence>MFLMHGRKDVVIYQNTDSVDEKYRFIADANMMYLTDNQEIQSEKLGKLRGKPFVFVSYLPDMSQRAVISKSAEDTVELLDYACNSDLFDFGDISKTEFATWKDNDLYTDKDGNKYMPLKLFEKIKHTYKKLRGQFNYTHNLKDLKLTFHSYDLEKKPAAVNCAMSLKLSFFVPIVVQDI</sequence>
<dbReference type="EMBL" id="LGRX02001661">
    <property type="protein sequence ID" value="KAK3285727.1"/>
    <property type="molecule type" value="Genomic_DNA"/>
</dbReference>
<name>A0AAE0GWP3_9CHLO</name>
<evidence type="ECO:0000313" key="3">
    <source>
        <dbReference type="Proteomes" id="UP001190700"/>
    </source>
</evidence>